<dbReference type="RefSeq" id="WP_091940048.1">
    <property type="nucleotide sequence ID" value="NZ_FNCY01000024.1"/>
</dbReference>
<feature type="transmembrane region" description="Helical" evidence="1">
    <location>
        <begin position="402"/>
        <end position="424"/>
    </location>
</feature>
<dbReference type="AlphaFoldDB" id="A0A1G8M603"/>
<feature type="transmembrane region" description="Helical" evidence="1">
    <location>
        <begin position="41"/>
        <end position="59"/>
    </location>
</feature>
<feature type="transmembrane region" description="Helical" evidence="1">
    <location>
        <begin position="316"/>
        <end position="335"/>
    </location>
</feature>
<protein>
    <submittedName>
        <fullName evidence="2">Malate:Na+ symporter</fullName>
    </submittedName>
</protein>
<evidence type="ECO:0000313" key="3">
    <source>
        <dbReference type="Proteomes" id="UP000198607"/>
    </source>
</evidence>
<dbReference type="STRING" id="83767.SAMN05660652_03766"/>
<evidence type="ECO:0000313" key="2">
    <source>
        <dbReference type="EMBL" id="SDI63247.1"/>
    </source>
</evidence>
<accession>A0A1G8M603</accession>
<dbReference type="InterPro" id="IPR004679">
    <property type="entry name" value="2-OHcarboxylate_transport"/>
</dbReference>
<name>A0A1G8M603_9RHOO</name>
<feature type="transmembrane region" description="Helical" evidence="1">
    <location>
        <begin position="285"/>
        <end position="304"/>
    </location>
</feature>
<reference evidence="2 3" key="1">
    <citation type="submission" date="2016-10" db="EMBL/GenBank/DDBJ databases">
        <authorList>
            <person name="de Groot N.N."/>
        </authorList>
    </citation>
    <scope>NUCLEOTIDE SEQUENCE [LARGE SCALE GENOMIC DNA]</scope>
    <source>
        <strain evidence="2 3">DSM 5885</strain>
    </source>
</reference>
<feature type="transmembrane region" description="Helical" evidence="1">
    <location>
        <begin position="12"/>
        <end position="29"/>
    </location>
</feature>
<feature type="transmembrane region" description="Helical" evidence="1">
    <location>
        <begin position="133"/>
        <end position="157"/>
    </location>
</feature>
<dbReference type="PANTHER" id="PTHR40033:SF1">
    <property type="entry name" value="CITRATE-SODIUM SYMPORTER"/>
    <property type="match status" value="1"/>
</dbReference>
<feature type="transmembrane region" description="Helical" evidence="1">
    <location>
        <begin position="71"/>
        <end position="92"/>
    </location>
</feature>
<dbReference type="GO" id="GO:0016020">
    <property type="term" value="C:membrane"/>
    <property type="evidence" value="ECO:0007669"/>
    <property type="project" value="InterPro"/>
</dbReference>
<keyword evidence="3" id="KW-1185">Reference proteome</keyword>
<dbReference type="EMBL" id="FNCY01000024">
    <property type="protein sequence ID" value="SDI63247.1"/>
    <property type="molecule type" value="Genomic_DNA"/>
</dbReference>
<gene>
    <name evidence="2" type="ORF">SAMN05660652_03766</name>
</gene>
<dbReference type="Proteomes" id="UP000198607">
    <property type="component" value="Unassembled WGS sequence"/>
</dbReference>
<dbReference type="Pfam" id="PF03390">
    <property type="entry name" value="2HCT"/>
    <property type="match status" value="1"/>
</dbReference>
<feature type="transmembrane region" description="Helical" evidence="1">
    <location>
        <begin position="104"/>
        <end position="121"/>
    </location>
</feature>
<sequence>MKLPSVLTARRVGAVVVGLVLAALVWQVAQAGGRMPAPLSIVFGLVLIIVLGGGLRYVGEKTPVLGALGGAPLLSLLLPSALVAYGVFPLVAIDAIAAVMQSSLLVHAYLSCLAVACLYGLPRNGFPRGFLALLLVLAVATAAAFLVGIGVGLWLGFPPYYTTFFILIPLMSGGLADGLHFLSRGYAELGLLGDATVEVLPILLPAALNGTVLSALVAGVLGAFARRAMPAADDAVELGAACVACRRVPLVGEIARRDWLCLILSACVVCGLWAMLGFYPDFPVPILAIFVMLALRSSGVLSPASGERLARFCGAVAVRLTCPVLVGTGIIHLSWPDLLKALSLGYVGVCVTAVAVMAVVGALVGWALKLDPVASALVMTAQCGPGDVSAVATLSAARRLALIPYVITLSQLGVVLVAAGVAVARHLL</sequence>
<keyword evidence="1" id="KW-0812">Transmembrane</keyword>
<keyword evidence="1" id="KW-0472">Membrane</keyword>
<feature type="transmembrane region" description="Helical" evidence="1">
    <location>
        <begin position="341"/>
        <end position="368"/>
    </location>
</feature>
<dbReference type="PANTHER" id="PTHR40033">
    <property type="entry name" value="NA(+)-MALATE SYMPORTER"/>
    <property type="match status" value="1"/>
</dbReference>
<proteinExistence type="predicted"/>
<feature type="transmembrane region" description="Helical" evidence="1">
    <location>
        <begin position="259"/>
        <end position="279"/>
    </location>
</feature>
<evidence type="ECO:0000256" key="1">
    <source>
        <dbReference type="SAM" id="Phobius"/>
    </source>
</evidence>
<dbReference type="OrthoDB" id="8584824at2"/>
<keyword evidence="1" id="KW-1133">Transmembrane helix</keyword>
<feature type="transmembrane region" description="Helical" evidence="1">
    <location>
        <begin position="202"/>
        <end position="224"/>
    </location>
</feature>
<organism evidence="2 3">
    <name type="scientific">Propionivibrio dicarboxylicus</name>
    <dbReference type="NCBI Taxonomy" id="83767"/>
    <lineage>
        <taxon>Bacteria</taxon>
        <taxon>Pseudomonadati</taxon>
        <taxon>Pseudomonadota</taxon>
        <taxon>Betaproteobacteria</taxon>
        <taxon>Rhodocyclales</taxon>
        <taxon>Rhodocyclaceae</taxon>
        <taxon>Propionivibrio</taxon>
    </lineage>
</organism>
<dbReference type="GO" id="GO:0008514">
    <property type="term" value="F:organic anion transmembrane transporter activity"/>
    <property type="evidence" value="ECO:0007669"/>
    <property type="project" value="InterPro"/>
</dbReference>